<gene>
    <name evidence="1" type="ORF">Q31a_03550</name>
</gene>
<reference evidence="1 2" key="1">
    <citation type="submission" date="2019-02" db="EMBL/GenBank/DDBJ databases">
        <title>Deep-cultivation of Planctomycetes and their phenomic and genomic characterization uncovers novel biology.</title>
        <authorList>
            <person name="Wiegand S."/>
            <person name="Jogler M."/>
            <person name="Boedeker C."/>
            <person name="Pinto D."/>
            <person name="Vollmers J."/>
            <person name="Rivas-Marin E."/>
            <person name="Kohn T."/>
            <person name="Peeters S.H."/>
            <person name="Heuer A."/>
            <person name="Rast P."/>
            <person name="Oberbeckmann S."/>
            <person name="Bunk B."/>
            <person name="Jeske O."/>
            <person name="Meyerdierks A."/>
            <person name="Storesund J.E."/>
            <person name="Kallscheuer N."/>
            <person name="Luecker S."/>
            <person name="Lage O.M."/>
            <person name="Pohl T."/>
            <person name="Merkel B.J."/>
            <person name="Hornburger P."/>
            <person name="Mueller R.-W."/>
            <person name="Bruemmer F."/>
            <person name="Labrenz M."/>
            <person name="Spormann A.M."/>
            <person name="Op den Camp H."/>
            <person name="Overmann J."/>
            <person name="Amann R."/>
            <person name="Jetten M.S.M."/>
            <person name="Mascher T."/>
            <person name="Medema M.H."/>
            <person name="Devos D.P."/>
            <person name="Kaster A.-K."/>
            <person name="Ovreas L."/>
            <person name="Rohde M."/>
            <person name="Galperin M.Y."/>
            <person name="Jogler C."/>
        </authorList>
    </citation>
    <scope>NUCLEOTIDE SEQUENCE [LARGE SCALE GENOMIC DNA]</scope>
    <source>
        <strain evidence="1 2">Q31a</strain>
    </source>
</reference>
<protein>
    <submittedName>
        <fullName evidence="1">Uncharacterized protein</fullName>
    </submittedName>
</protein>
<dbReference type="AlphaFoldDB" id="A0A518G0H5"/>
<keyword evidence="2" id="KW-1185">Reference proteome</keyword>
<dbReference type="EMBL" id="CP036298">
    <property type="protein sequence ID" value="QDV22076.1"/>
    <property type="molecule type" value="Genomic_DNA"/>
</dbReference>
<accession>A0A518G0H5</accession>
<name>A0A518G0H5_9BACT</name>
<organism evidence="1 2">
    <name type="scientific">Aureliella helgolandensis</name>
    <dbReference type="NCBI Taxonomy" id="2527968"/>
    <lineage>
        <taxon>Bacteria</taxon>
        <taxon>Pseudomonadati</taxon>
        <taxon>Planctomycetota</taxon>
        <taxon>Planctomycetia</taxon>
        <taxon>Pirellulales</taxon>
        <taxon>Pirellulaceae</taxon>
        <taxon>Aureliella</taxon>
    </lineage>
</organism>
<dbReference type="Proteomes" id="UP000318017">
    <property type="component" value="Chromosome"/>
</dbReference>
<sequence length="101" mass="11772">MRRWQQEHLDQQPLYYALYTSTAPELCGIKDAKLLPKMLDRNTLPKGYYAISENLLHGFRAQGFEPGDLDCFHSISPTTAIGYSIHVFEIEEPQTWERDRI</sequence>
<evidence type="ECO:0000313" key="2">
    <source>
        <dbReference type="Proteomes" id="UP000318017"/>
    </source>
</evidence>
<proteinExistence type="predicted"/>
<evidence type="ECO:0000313" key="1">
    <source>
        <dbReference type="EMBL" id="QDV22076.1"/>
    </source>
</evidence>
<dbReference type="KEGG" id="ahel:Q31a_03550"/>